<proteinExistence type="predicted"/>
<accession>A0A4E0QZ46</accession>
<dbReference type="Proteomes" id="UP000030428">
    <property type="component" value="Unassembled WGS sequence"/>
</dbReference>
<name>A0A4E0QZ46_9GAMM</name>
<dbReference type="EMBL" id="JSZA02000201">
    <property type="protein sequence ID" value="TGO02171.1"/>
    <property type="molecule type" value="Genomic_DNA"/>
</dbReference>
<organism evidence="1 2">
    <name type="scientific">Candidatus Thiomargarita nelsonii</name>
    <dbReference type="NCBI Taxonomy" id="1003181"/>
    <lineage>
        <taxon>Bacteria</taxon>
        <taxon>Pseudomonadati</taxon>
        <taxon>Pseudomonadota</taxon>
        <taxon>Gammaproteobacteria</taxon>
        <taxon>Thiotrichales</taxon>
        <taxon>Thiotrichaceae</taxon>
        <taxon>Thiomargarita</taxon>
    </lineage>
</organism>
<evidence type="ECO:0000313" key="2">
    <source>
        <dbReference type="Proteomes" id="UP000030428"/>
    </source>
</evidence>
<dbReference type="AlphaFoldDB" id="A0A4E0QZ46"/>
<comment type="caution">
    <text evidence="1">The sequence shown here is derived from an EMBL/GenBank/DDBJ whole genome shotgun (WGS) entry which is preliminary data.</text>
</comment>
<sequence>MPYIYKGEINGVKVRLIVGLIGPTPTDDELEEELDLPRNRGEQAGWTIICNDRVVVYGDKTPLSGWGEENVPCYHSQFSAIYGVVEFESLDSMKLPLTTTKDLNPSSDIYRLVKKLFLKSQKVILYWFVVTNGRKNIFQICQNLIQKIQNAKSNLRLCSSKYGDLPNSCLKTKRRRFPKSVSNASIECCERSNNERRQFTLSFKTQ</sequence>
<reference evidence="1 2" key="1">
    <citation type="journal article" date="2016" name="Front. Microbiol.">
        <title>Single-Cell (Meta-)Genomics of a Dimorphic Candidatus Thiomargarita nelsonii Reveals Genomic Plasticity.</title>
        <authorList>
            <person name="Flood B.E."/>
            <person name="Fliss P."/>
            <person name="Jones D.S."/>
            <person name="Dick G.J."/>
            <person name="Jain S."/>
            <person name="Kaster A.K."/>
            <person name="Winkel M."/>
            <person name="Mussmann M."/>
            <person name="Bailey J."/>
        </authorList>
    </citation>
    <scope>NUCLEOTIDE SEQUENCE [LARGE SCALE GENOMIC DNA]</scope>
    <source>
        <strain evidence="1">Hydrate Ridge</strain>
    </source>
</reference>
<protein>
    <submittedName>
        <fullName evidence="1">Uncharacterized protein</fullName>
    </submittedName>
</protein>
<keyword evidence="2" id="KW-1185">Reference proteome</keyword>
<gene>
    <name evidence="1" type="ORF">PN36_29330</name>
</gene>
<evidence type="ECO:0000313" key="1">
    <source>
        <dbReference type="EMBL" id="TGO02171.1"/>
    </source>
</evidence>